<comment type="similarity">
    <text evidence="1 6">Belongs to the XseB family.</text>
</comment>
<dbReference type="EC" id="3.1.11.6" evidence="6"/>
<dbReference type="SUPFAM" id="SSF116842">
    <property type="entry name" value="XseB-like"/>
    <property type="match status" value="1"/>
</dbReference>
<dbReference type="EMBL" id="CP040946">
    <property type="protein sequence ID" value="QDC43456.1"/>
    <property type="molecule type" value="Genomic_DNA"/>
</dbReference>
<keyword evidence="5 6" id="KW-0269">Exonuclease</keyword>
<sequence length="81" mass="8771">MTASKKSPAAVNDPQTFAERLAALESIVKSMESGELPLESALTAYTEGMQLLQACQASLQQAEQTVMILNQQQQLTPFEAN</sequence>
<keyword evidence="2 6" id="KW-0963">Cytoplasm</keyword>
<accession>A0A5B8CR02</accession>
<comment type="subunit">
    <text evidence="6">Heterooligomer composed of large and small subunits.</text>
</comment>
<keyword evidence="4 6" id="KW-0378">Hydrolase</keyword>
<dbReference type="GO" id="GO:0008855">
    <property type="term" value="F:exodeoxyribonuclease VII activity"/>
    <property type="evidence" value="ECO:0007669"/>
    <property type="project" value="UniProtKB-UniRule"/>
</dbReference>
<dbReference type="HAMAP" id="MF_00337">
    <property type="entry name" value="Exonuc_7_S"/>
    <property type="match status" value="1"/>
</dbReference>
<dbReference type="RefSeq" id="WP_140002508.1">
    <property type="nucleotide sequence ID" value="NZ_CP040946.1"/>
</dbReference>
<comment type="subcellular location">
    <subcellularLocation>
        <location evidence="6">Cytoplasm</location>
    </subcellularLocation>
</comment>
<dbReference type="PANTHER" id="PTHR34137">
    <property type="entry name" value="EXODEOXYRIBONUCLEASE 7 SMALL SUBUNIT"/>
    <property type="match status" value="1"/>
</dbReference>
<dbReference type="GO" id="GO:0006308">
    <property type="term" value="P:DNA catabolic process"/>
    <property type="evidence" value="ECO:0007669"/>
    <property type="project" value="UniProtKB-UniRule"/>
</dbReference>
<evidence type="ECO:0000256" key="2">
    <source>
        <dbReference type="ARBA" id="ARBA00022490"/>
    </source>
</evidence>
<dbReference type="AlphaFoldDB" id="A0A5B8CR02"/>
<evidence type="ECO:0000256" key="6">
    <source>
        <dbReference type="HAMAP-Rule" id="MF_00337"/>
    </source>
</evidence>
<keyword evidence="8" id="KW-1185">Reference proteome</keyword>
<dbReference type="GO" id="GO:0005829">
    <property type="term" value="C:cytosol"/>
    <property type="evidence" value="ECO:0007669"/>
    <property type="project" value="TreeGrafter"/>
</dbReference>
<dbReference type="GO" id="GO:0009318">
    <property type="term" value="C:exodeoxyribonuclease VII complex"/>
    <property type="evidence" value="ECO:0007669"/>
    <property type="project" value="UniProtKB-UniRule"/>
</dbReference>
<protein>
    <recommendedName>
        <fullName evidence="6">Exodeoxyribonuclease 7 small subunit</fullName>
        <ecNumber evidence="6">3.1.11.6</ecNumber>
    </recommendedName>
    <alternativeName>
        <fullName evidence="6">Exodeoxyribonuclease VII small subunit</fullName>
        <shortName evidence="6">Exonuclease VII small subunit</shortName>
    </alternativeName>
</protein>
<dbReference type="Gene3D" id="1.10.287.1040">
    <property type="entry name" value="Exonuclease VII, small subunit"/>
    <property type="match status" value="1"/>
</dbReference>
<comment type="function">
    <text evidence="6">Bidirectionally degrades single-stranded DNA into large acid-insoluble oligonucleotides, which are then degraded further into small acid-soluble oligonucleotides.</text>
</comment>
<evidence type="ECO:0000313" key="8">
    <source>
        <dbReference type="Proteomes" id="UP000311008"/>
    </source>
</evidence>
<dbReference type="InterPro" id="IPR003761">
    <property type="entry name" value="Exonuc_VII_S"/>
</dbReference>
<evidence type="ECO:0000313" key="7">
    <source>
        <dbReference type="EMBL" id="QDC43456.1"/>
    </source>
</evidence>
<dbReference type="Pfam" id="PF02609">
    <property type="entry name" value="Exonuc_VII_S"/>
    <property type="match status" value="1"/>
</dbReference>
<dbReference type="OrthoDB" id="287668at2"/>
<keyword evidence="3 6" id="KW-0540">Nuclease</keyword>
<gene>
    <name evidence="6 7" type="primary">xseB</name>
    <name evidence="7" type="ORF">FIU01_02225</name>
</gene>
<evidence type="ECO:0000256" key="4">
    <source>
        <dbReference type="ARBA" id="ARBA00022801"/>
    </source>
</evidence>
<reference evidence="8" key="1">
    <citation type="journal article" date="2019" name="ISME J.">
        <title>Evolution in action: habitat transition from sediment to the pelagial leads to genome streamlining in Methylophilaceae.</title>
        <authorList>
            <person name="Salcher M."/>
            <person name="Schaefle D."/>
            <person name="Kaspar M."/>
            <person name="Neuenschwander S.M."/>
            <person name="Ghai R."/>
        </authorList>
    </citation>
    <scope>NUCLEOTIDE SEQUENCE [LARGE SCALE GENOMIC DNA]</scope>
    <source>
        <strain evidence="8">MMS-M-51</strain>
    </source>
</reference>
<evidence type="ECO:0000256" key="1">
    <source>
        <dbReference type="ARBA" id="ARBA00009998"/>
    </source>
</evidence>
<dbReference type="Proteomes" id="UP000311008">
    <property type="component" value="Chromosome"/>
</dbReference>
<evidence type="ECO:0000256" key="3">
    <source>
        <dbReference type="ARBA" id="ARBA00022722"/>
    </source>
</evidence>
<comment type="catalytic activity">
    <reaction evidence="6">
        <text>Exonucleolytic cleavage in either 5'- to 3'- or 3'- to 5'-direction to yield nucleoside 5'-phosphates.</text>
        <dbReference type="EC" id="3.1.11.6"/>
    </reaction>
</comment>
<dbReference type="NCBIfam" id="TIGR01280">
    <property type="entry name" value="xseB"/>
    <property type="match status" value="1"/>
</dbReference>
<dbReference type="KEGG" id="mmec:FIU01_02225"/>
<organism evidence="7 8">
    <name type="scientific">Methylophilus medardicus</name>
    <dbReference type="NCBI Taxonomy" id="2588534"/>
    <lineage>
        <taxon>Bacteria</taxon>
        <taxon>Pseudomonadati</taxon>
        <taxon>Pseudomonadota</taxon>
        <taxon>Betaproteobacteria</taxon>
        <taxon>Nitrosomonadales</taxon>
        <taxon>Methylophilaceae</taxon>
        <taxon>Methylophilus</taxon>
    </lineage>
</organism>
<name>A0A5B8CR02_9PROT</name>
<proteinExistence type="inferred from homology"/>
<dbReference type="InterPro" id="IPR037004">
    <property type="entry name" value="Exonuc_VII_ssu_sf"/>
</dbReference>
<dbReference type="PANTHER" id="PTHR34137:SF1">
    <property type="entry name" value="EXODEOXYRIBONUCLEASE 7 SMALL SUBUNIT"/>
    <property type="match status" value="1"/>
</dbReference>
<evidence type="ECO:0000256" key="5">
    <source>
        <dbReference type="ARBA" id="ARBA00022839"/>
    </source>
</evidence>